<dbReference type="PANTHER" id="PTHR18839">
    <property type="entry name" value="MITOTIC INTERACTOR AND SUBSTRATE OF PLK1 MISP FAMILY MEMBER"/>
    <property type="match status" value="1"/>
</dbReference>
<feature type="compositionally biased region" description="Low complexity" evidence="2">
    <location>
        <begin position="12"/>
        <end position="23"/>
    </location>
</feature>
<dbReference type="AlphaFoldDB" id="A0A8C4N9K0"/>
<evidence type="ECO:0000259" key="3">
    <source>
        <dbReference type="Pfam" id="PF15304"/>
    </source>
</evidence>
<dbReference type="GeneTree" id="ENSGT01100000266472"/>
<dbReference type="InterPro" id="IPR042779">
    <property type="entry name" value="MISP/MISP3-like"/>
</dbReference>
<keyword evidence="1" id="KW-0175">Coiled coil</keyword>
<evidence type="ECO:0000256" key="1">
    <source>
        <dbReference type="ARBA" id="ARBA00023054"/>
    </source>
</evidence>
<feature type="region of interest" description="Disordered" evidence="2">
    <location>
        <begin position="1"/>
        <end position="69"/>
    </location>
</feature>
<feature type="compositionally biased region" description="Basic and acidic residues" evidence="2">
    <location>
        <begin position="227"/>
        <end position="239"/>
    </location>
</feature>
<dbReference type="InterPro" id="IPR029304">
    <property type="entry name" value="AKAP2_C"/>
</dbReference>
<feature type="compositionally biased region" description="Polar residues" evidence="2">
    <location>
        <begin position="179"/>
        <end position="188"/>
    </location>
</feature>
<evidence type="ECO:0000256" key="2">
    <source>
        <dbReference type="SAM" id="MobiDB-lite"/>
    </source>
</evidence>
<dbReference type="OMA" id="IWPPRRR"/>
<evidence type="ECO:0000313" key="4">
    <source>
        <dbReference type="Ensembl" id="ENSEBUP00000003615.1"/>
    </source>
</evidence>
<proteinExistence type="predicted"/>
<feature type="domain" description="A-kinase anchor protein 2 C-terminal" evidence="3">
    <location>
        <begin position="189"/>
        <end position="233"/>
    </location>
</feature>
<feature type="compositionally biased region" description="Basic and acidic residues" evidence="2">
    <location>
        <begin position="48"/>
        <end position="62"/>
    </location>
</feature>
<feature type="compositionally biased region" description="Basic and acidic residues" evidence="2">
    <location>
        <begin position="98"/>
        <end position="118"/>
    </location>
</feature>
<dbReference type="Ensembl" id="ENSEBUT00000003994.1">
    <property type="protein sequence ID" value="ENSEBUP00000003615.1"/>
    <property type="gene ID" value="ENSEBUG00000002609.1"/>
</dbReference>
<feature type="region of interest" description="Disordered" evidence="2">
    <location>
        <begin position="160"/>
        <end position="189"/>
    </location>
</feature>
<evidence type="ECO:0000313" key="5">
    <source>
        <dbReference type="Proteomes" id="UP000694388"/>
    </source>
</evidence>
<feature type="region of interest" description="Disordered" evidence="2">
    <location>
        <begin position="221"/>
        <end position="247"/>
    </location>
</feature>
<sequence length="247" mass="27801">MRNGSGQNQRCSNGVEGSESGIIEGRDEIESSATKGLAVEDPDSGTPIEKEIRRSLQREASLRRRRGIMSNLEKLVAIRTRPIFPPTLEARHQQQHPGDLESKRLASQRMERDVRQENERERNLVRLCKMPGHDDQSHPCEVGERCRVFEHQSPGLKQLAMAPAQVPTSPSPSLRRKSSGTVDLNDSPLTLIEEEVREVQRREDELQRQRRSIYGRIYSGASVQQKSKADCLESIDKHSGMTPSSGT</sequence>
<dbReference type="Pfam" id="PF15304">
    <property type="entry name" value="AKAP2_C"/>
    <property type="match status" value="1"/>
</dbReference>
<protein>
    <recommendedName>
        <fullName evidence="3">A-kinase anchor protein 2 C-terminal domain-containing protein</fullName>
    </recommendedName>
</protein>
<keyword evidence="5" id="KW-1185">Reference proteome</keyword>
<dbReference type="PANTHER" id="PTHR18839:SF0">
    <property type="entry name" value="MITOTIC INTERACTOR AND SUBSTRATE OF PLK1 ISOFORM X1-RELATED"/>
    <property type="match status" value="1"/>
</dbReference>
<accession>A0A8C4N9K0</accession>
<reference evidence="4" key="1">
    <citation type="submission" date="2025-08" db="UniProtKB">
        <authorList>
            <consortium name="Ensembl"/>
        </authorList>
    </citation>
    <scope>IDENTIFICATION</scope>
</reference>
<reference evidence="4" key="2">
    <citation type="submission" date="2025-09" db="UniProtKB">
        <authorList>
            <consortium name="Ensembl"/>
        </authorList>
    </citation>
    <scope>IDENTIFICATION</scope>
</reference>
<organism evidence="4 5">
    <name type="scientific">Eptatretus burgeri</name>
    <name type="common">Inshore hagfish</name>
    <dbReference type="NCBI Taxonomy" id="7764"/>
    <lineage>
        <taxon>Eukaryota</taxon>
        <taxon>Metazoa</taxon>
        <taxon>Chordata</taxon>
        <taxon>Craniata</taxon>
        <taxon>Vertebrata</taxon>
        <taxon>Cyclostomata</taxon>
        <taxon>Myxini</taxon>
        <taxon>Myxiniformes</taxon>
        <taxon>Myxinidae</taxon>
        <taxon>Eptatretinae</taxon>
        <taxon>Eptatretus</taxon>
    </lineage>
</organism>
<dbReference type="Proteomes" id="UP000694388">
    <property type="component" value="Unplaced"/>
</dbReference>
<feature type="compositionally biased region" description="Polar residues" evidence="2">
    <location>
        <begin position="1"/>
        <end position="11"/>
    </location>
</feature>
<name>A0A8C4N9K0_EPTBU</name>
<feature type="region of interest" description="Disordered" evidence="2">
    <location>
        <begin position="89"/>
        <end position="118"/>
    </location>
</feature>